<proteinExistence type="predicted"/>
<dbReference type="AlphaFoldDB" id="A0A927HBI1"/>
<dbReference type="RefSeq" id="WP_190998073.1">
    <property type="nucleotide sequence ID" value="NZ_JACXSI010000019.1"/>
</dbReference>
<keyword evidence="1" id="KW-0862">Zinc</keyword>
<dbReference type="GO" id="GO:0008270">
    <property type="term" value="F:zinc ion binding"/>
    <property type="evidence" value="ECO:0007669"/>
    <property type="project" value="UniProtKB-KW"/>
</dbReference>
<gene>
    <name evidence="3" type="ORF">IEO70_09135</name>
</gene>
<keyword evidence="1" id="KW-0863">Zinc-finger</keyword>
<dbReference type="Proteomes" id="UP000602076">
    <property type="component" value="Unassembled WGS sequence"/>
</dbReference>
<sequence length="535" mass="63652">MSNELLFFATELQQLVNPQLPEDMVAVQRGLLLYRQEMVYRKSEGEELISATVQDVTPCQVSLDLSFPTNSRCSCNQAGVCRHQMAVFFSSYSQIQSVSDWVHAWKNEAPGKSYGKIQLPLQRAKEIFLEEKPMERSYSSWKETMENNYQKQIVYFLSQPAYTLSVKWDAYLQRLKAKMPLEPEWKLLYLFLLYFHTYTFTLRALKHETVSGSARMFLEEEADELLDELNYLLDLFNRSARPFAFDEFFNGLQKDMDILLEDYGELTVPAINIYRSIWTDILKERSWRQTALVRMTETLETVEVKPDVCQTVLIAVIHLNLLTGKDREVPALLERLRPEDFPFISFWISHLDEQKSVVFLEYAIEHIQSYLSYLKHYYRINQFISHLSPYIRNYCSKTKQPDLFEKYCEKCMPHSLMFYSRALLENGKYKKWVELYIYNNVDYKFISNEELKLIQAHEPKLLLPLLTSIVSENIEAKNRQSYREAVRYLKKIRTVYKKEKNLEQWERYIHLIQTTHKRLRAFQEELKRGKLIHVD</sequence>
<dbReference type="InterPro" id="IPR007527">
    <property type="entry name" value="Znf_SWIM"/>
</dbReference>
<accession>A0A927HBI1</accession>
<keyword evidence="1" id="KW-0479">Metal-binding</keyword>
<feature type="domain" description="SWIM-type" evidence="2">
    <location>
        <begin position="59"/>
        <end position="92"/>
    </location>
</feature>
<dbReference type="EMBL" id="JACXSI010000019">
    <property type="protein sequence ID" value="MBD3108531.1"/>
    <property type="molecule type" value="Genomic_DNA"/>
</dbReference>
<dbReference type="PROSITE" id="PS50966">
    <property type="entry name" value="ZF_SWIM"/>
    <property type="match status" value="1"/>
</dbReference>
<name>A0A927HBI1_9BACI</name>
<reference evidence="3" key="1">
    <citation type="submission" date="2020-09" db="EMBL/GenBank/DDBJ databases">
        <title>Bacillus faecalis sp. nov., a moderately halophilic bacterium isolated from cow faeces.</title>
        <authorList>
            <person name="Jiang L."/>
            <person name="Lee J."/>
        </authorList>
    </citation>
    <scope>NUCLEOTIDE SEQUENCE</scope>
    <source>
        <strain evidence="3">AGMB 02131</strain>
    </source>
</reference>
<keyword evidence="4" id="KW-1185">Reference proteome</keyword>
<evidence type="ECO:0000256" key="1">
    <source>
        <dbReference type="PROSITE-ProRule" id="PRU00325"/>
    </source>
</evidence>
<protein>
    <recommendedName>
        <fullName evidence="2">SWIM-type domain-containing protein</fullName>
    </recommendedName>
</protein>
<evidence type="ECO:0000313" key="3">
    <source>
        <dbReference type="EMBL" id="MBD3108531.1"/>
    </source>
</evidence>
<organism evidence="3 4">
    <name type="scientific">Peribacillus faecalis</name>
    <dbReference type="NCBI Taxonomy" id="2772559"/>
    <lineage>
        <taxon>Bacteria</taxon>
        <taxon>Bacillati</taxon>
        <taxon>Bacillota</taxon>
        <taxon>Bacilli</taxon>
        <taxon>Bacillales</taxon>
        <taxon>Bacillaceae</taxon>
        <taxon>Peribacillus</taxon>
    </lineage>
</organism>
<comment type="caution">
    <text evidence="3">The sequence shown here is derived from an EMBL/GenBank/DDBJ whole genome shotgun (WGS) entry which is preliminary data.</text>
</comment>
<evidence type="ECO:0000313" key="4">
    <source>
        <dbReference type="Proteomes" id="UP000602076"/>
    </source>
</evidence>
<evidence type="ECO:0000259" key="2">
    <source>
        <dbReference type="PROSITE" id="PS50966"/>
    </source>
</evidence>